<keyword evidence="2" id="KW-0808">Transferase</keyword>
<dbReference type="PANTHER" id="PTHR12829:SF7">
    <property type="entry name" value="N6-ADENOSINE-METHYLTRANSFERASE CATALYTIC SUBUNIT"/>
    <property type="match status" value="1"/>
</dbReference>
<dbReference type="PANTHER" id="PTHR12829">
    <property type="entry name" value="N6-ADENOSINE-METHYLTRANSFERASE"/>
    <property type="match status" value="1"/>
</dbReference>
<keyword evidence="1" id="KW-0489">Methyltransferase</keyword>
<protein>
    <submittedName>
        <fullName evidence="4">Uncharacterized protein</fullName>
    </submittedName>
</protein>
<dbReference type="Pfam" id="PF05063">
    <property type="entry name" value="MT-A70"/>
    <property type="match status" value="1"/>
</dbReference>
<dbReference type="InterPro" id="IPR007757">
    <property type="entry name" value="MT-A70-like"/>
</dbReference>
<evidence type="ECO:0000256" key="3">
    <source>
        <dbReference type="ARBA" id="ARBA00022691"/>
    </source>
</evidence>
<evidence type="ECO:0000256" key="1">
    <source>
        <dbReference type="ARBA" id="ARBA00022603"/>
    </source>
</evidence>
<dbReference type="AlphaFoldDB" id="A0A0F9G3Y7"/>
<keyword evidence="3" id="KW-0949">S-adenosyl-L-methionine</keyword>
<sequence>ILFIWTTSPKLNEVFSVIDAWGFEYKTKGFCWIKKNKKANTLFWGMGRWTRANSEDCLIATKGKPLRKSASIHQIIEAPIREHSRKPDETRDRIVELVGDLPRIELFAREKTPGWDVWGNEVESDIEL</sequence>
<evidence type="ECO:0000256" key="2">
    <source>
        <dbReference type="ARBA" id="ARBA00022679"/>
    </source>
</evidence>
<evidence type="ECO:0000313" key="4">
    <source>
        <dbReference type="EMBL" id="KKL93358.1"/>
    </source>
</evidence>
<dbReference type="GO" id="GO:0032259">
    <property type="term" value="P:methylation"/>
    <property type="evidence" value="ECO:0007669"/>
    <property type="project" value="UniProtKB-KW"/>
</dbReference>
<dbReference type="EMBL" id="LAZR01019209">
    <property type="protein sequence ID" value="KKL93358.1"/>
    <property type="molecule type" value="Genomic_DNA"/>
</dbReference>
<dbReference type="GO" id="GO:0008757">
    <property type="term" value="F:S-adenosylmethionine-dependent methyltransferase activity"/>
    <property type="evidence" value="ECO:0007669"/>
    <property type="project" value="UniProtKB-ARBA"/>
</dbReference>
<dbReference type="GO" id="GO:0008173">
    <property type="term" value="F:RNA methyltransferase activity"/>
    <property type="evidence" value="ECO:0007669"/>
    <property type="project" value="UniProtKB-ARBA"/>
</dbReference>
<reference evidence="4" key="1">
    <citation type="journal article" date="2015" name="Nature">
        <title>Complex archaea that bridge the gap between prokaryotes and eukaryotes.</title>
        <authorList>
            <person name="Spang A."/>
            <person name="Saw J.H."/>
            <person name="Jorgensen S.L."/>
            <person name="Zaremba-Niedzwiedzka K."/>
            <person name="Martijn J."/>
            <person name="Lind A.E."/>
            <person name="van Eijk R."/>
            <person name="Schleper C."/>
            <person name="Guy L."/>
            <person name="Ettema T.J."/>
        </authorList>
    </citation>
    <scope>NUCLEOTIDE SEQUENCE</scope>
</reference>
<proteinExistence type="predicted"/>
<comment type="caution">
    <text evidence="4">The sequence shown here is derived from an EMBL/GenBank/DDBJ whole genome shotgun (WGS) entry which is preliminary data.</text>
</comment>
<dbReference type="PROSITE" id="PS51143">
    <property type="entry name" value="MT_A70"/>
    <property type="match status" value="1"/>
</dbReference>
<accession>A0A0F9G3Y7</accession>
<name>A0A0F9G3Y7_9ZZZZ</name>
<feature type="non-terminal residue" evidence="4">
    <location>
        <position position="1"/>
    </location>
</feature>
<organism evidence="4">
    <name type="scientific">marine sediment metagenome</name>
    <dbReference type="NCBI Taxonomy" id="412755"/>
    <lineage>
        <taxon>unclassified sequences</taxon>
        <taxon>metagenomes</taxon>
        <taxon>ecological metagenomes</taxon>
    </lineage>
</organism>
<gene>
    <name evidence="4" type="ORF">LCGC14_1875440</name>
</gene>